<proteinExistence type="predicted"/>
<evidence type="ECO:0000313" key="1">
    <source>
        <dbReference type="EMBL" id="KAJ1185025.1"/>
    </source>
</evidence>
<gene>
    <name evidence="1" type="ORF">NDU88_001821</name>
</gene>
<accession>A0AAV7U967</accession>
<comment type="caution">
    <text evidence="1">The sequence shown here is derived from an EMBL/GenBank/DDBJ whole genome shotgun (WGS) entry which is preliminary data.</text>
</comment>
<reference evidence="1" key="1">
    <citation type="journal article" date="2022" name="bioRxiv">
        <title>Sequencing and chromosome-scale assembly of the giantPleurodeles waltlgenome.</title>
        <authorList>
            <person name="Brown T."/>
            <person name="Elewa A."/>
            <person name="Iarovenko S."/>
            <person name="Subramanian E."/>
            <person name="Araus A.J."/>
            <person name="Petzold A."/>
            <person name="Susuki M."/>
            <person name="Suzuki K.-i.T."/>
            <person name="Hayashi T."/>
            <person name="Toyoda A."/>
            <person name="Oliveira C."/>
            <person name="Osipova E."/>
            <person name="Leigh N.D."/>
            <person name="Simon A."/>
            <person name="Yun M.H."/>
        </authorList>
    </citation>
    <scope>NUCLEOTIDE SEQUENCE</scope>
    <source>
        <strain evidence="1">20211129_DDA</strain>
        <tissue evidence="1">Liver</tissue>
    </source>
</reference>
<dbReference type="EMBL" id="JANPWB010000005">
    <property type="protein sequence ID" value="KAJ1185025.1"/>
    <property type="molecule type" value="Genomic_DNA"/>
</dbReference>
<dbReference type="AlphaFoldDB" id="A0AAV7U967"/>
<name>A0AAV7U967_PLEWA</name>
<keyword evidence="2" id="KW-1185">Reference proteome</keyword>
<evidence type="ECO:0000313" key="2">
    <source>
        <dbReference type="Proteomes" id="UP001066276"/>
    </source>
</evidence>
<protein>
    <submittedName>
        <fullName evidence="1">Uncharacterized protein</fullName>
    </submittedName>
</protein>
<organism evidence="1 2">
    <name type="scientific">Pleurodeles waltl</name>
    <name type="common">Iberian ribbed newt</name>
    <dbReference type="NCBI Taxonomy" id="8319"/>
    <lineage>
        <taxon>Eukaryota</taxon>
        <taxon>Metazoa</taxon>
        <taxon>Chordata</taxon>
        <taxon>Craniata</taxon>
        <taxon>Vertebrata</taxon>
        <taxon>Euteleostomi</taxon>
        <taxon>Amphibia</taxon>
        <taxon>Batrachia</taxon>
        <taxon>Caudata</taxon>
        <taxon>Salamandroidea</taxon>
        <taxon>Salamandridae</taxon>
        <taxon>Pleurodelinae</taxon>
        <taxon>Pleurodeles</taxon>
    </lineage>
</organism>
<sequence>MCYATVRPIVAWDTDSSCSSRATQQRFLSCLGEGFLALFTRYPAAFLSCLSNGILVLRMCFLMTLP</sequence>
<dbReference type="Proteomes" id="UP001066276">
    <property type="component" value="Chromosome 3_1"/>
</dbReference>